<protein>
    <recommendedName>
        <fullName evidence="2">Type IX secretion system protein PorV domain-containing protein</fullName>
    </recommendedName>
</protein>
<dbReference type="NCBIfam" id="NF033710">
    <property type="entry name" value="T9SS_OM_PorV"/>
    <property type="match status" value="1"/>
</dbReference>
<reference evidence="3 4" key="1">
    <citation type="submission" date="2018-07" db="EMBL/GenBank/DDBJ databases">
        <title>Genome analysis of Runella aurantiaca.</title>
        <authorList>
            <person name="Yang X."/>
        </authorList>
    </citation>
    <scope>NUCLEOTIDE SEQUENCE [LARGE SCALE GENOMIC DNA]</scope>
    <source>
        <strain evidence="3 4">YX9</strain>
    </source>
</reference>
<evidence type="ECO:0000259" key="2">
    <source>
        <dbReference type="Pfam" id="PF19572"/>
    </source>
</evidence>
<dbReference type="InterPro" id="IPR047799">
    <property type="entry name" value="T9SS_OM_PorV"/>
</dbReference>
<keyword evidence="1" id="KW-0732">Signal</keyword>
<dbReference type="Pfam" id="PF19572">
    <property type="entry name" value="PorV"/>
    <property type="match status" value="1"/>
</dbReference>
<dbReference type="OrthoDB" id="9758448at2"/>
<proteinExistence type="predicted"/>
<name>A0A369IAT2_9BACT</name>
<feature type="chain" id="PRO_5016994153" description="Type IX secretion system protein PorV domain-containing protein" evidence="1">
    <location>
        <begin position="23"/>
        <end position="390"/>
    </location>
</feature>
<feature type="signal peptide" evidence="1">
    <location>
        <begin position="1"/>
        <end position="22"/>
    </location>
</feature>
<sequence length="390" mass="42069">MTRKISPLFTIVGFCVSFSSVAQITPGGQDSTGSRPVIASVPFAAFTPDARSAAMGDAGAALSADANSVYWGAAKLVHAQKEYGVALSYTPWLRNITEDMSFAYLSGFKKIGKNQAVGLSLMYFDHGKFEARNNFGTSLGDYYSNEFYGSVAYSRKLTDKFSMGLNVKYIVSNLGNGVQLLGGSALKAGQTAAGDISAFYQTENVDEGTGKGWNYSAALMLQNIGGKVNYGGTTSGFIPTTFKLGGTATRHIDPLNKITFALDLNKLMIPTPGGTASGQDVGTISAMFKSFGDAPGGFSEEVREFMISTGVEYWYNEAFAFRFGYFNETKTKGNRKYFTVGFGARIQQRYGIDFAYLMPQTQGSPLANTFRVSLVVDVFKKAAEVVEDIE</sequence>
<dbReference type="InterPro" id="IPR045741">
    <property type="entry name" value="PorV"/>
</dbReference>
<comment type="caution">
    <text evidence="3">The sequence shown here is derived from an EMBL/GenBank/DDBJ whole genome shotgun (WGS) entry which is preliminary data.</text>
</comment>
<accession>A0A369IAT2</accession>
<dbReference type="Proteomes" id="UP000253141">
    <property type="component" value="Unassembled WGS sequence"/>
</dbReference>
<dbReference type="NCBIfam" id="NF033709">
    <property type="entry name" value="PorV_fam"/>
    <property type="match status" value="1"/>
</dbReference>
<dbReference type="Gene3D" id="2.40.160.60">
    <property type="entry name" value="Outer membrane protein transport protein (OMPP1/FadL/TodX)"/>
    <property type="match status" value="1"/>
</dbReference>
<organism evidence="3 4">
    <name type="scientific">Runella aurantiaca</name>
    <dbReference type="NCBI Taxonomy" id="2282308"/>
    <lineage>
        <taxon>Bacteria</taxon>
        <taxon>Pseudomonadati</taxon>
        <taxon>Bacteroidota</taxon>
        <taxon>Cytophagia</taxon>
        <taxon>Cytophagales</taxon>
        <taxon>Spirosomataceae</taxon>
        <taxon>Runella</taxon>
    </lineage>
</organism>
<evidence type="ECO:0000313" key="4">
    <source>
        <dbReference type="Proteomes" id="UP000253141"/>
    </source>
</evidence>
<feature type="domain" description="Type IX secretion system protein PorV" evidence="2">
    <location>
        <begin position="34"/>
        <end position="272"/>
    </location>
</feature>
<evidence type="ECO:0000256" key="1">
    <source>
        <dbReference type="SAM" id="SignalP"/>
    </source>
</evidence>
<keyword evidence="4" id="KW-1185">Reference proteome</keyword>
<gene>
    <name evidence="3" type="ORF">DVG78_09980</name>
</gene>
<dbReference type="AlphaFoldDB" id="A0A369IAT2"/>
<dbReference type="EMBL" id="QPIW01000006">
    <property type="protein sequence ID" value="RDB06152.1"/>
    <property type="molecule type" value="Genomic_DNA"/>
</dbReference>
<evidence type="ECO:0000313" key="3">
    <source>
        <dbReference type="EMBL" id="RDB06152.1"/>
    </source>
</evidence>
<dbReference type="RefSeq" id="WP_114460937.1">
    <property type="nucleotide sequence ID" value="NZ_QPIW01000006.1"/>
</dbReference>